<evidence type="ECO:0000313" key="1">
    <source>
        <dbReference type="EMBL" id="MBP1893016.1"/>
    </source>
</evidence>
<dbReference type="Proteomes" id="UP000706926">
    <property type="component" value="Unassembled WGS sequence"/>
</dbReference>
<protein>
    <submittedName>
        <fullName evidence="1">Uncharacterized protein</fullName>
    </submittedName>
</protein>
<dbReference type="EMBL" id="JAGGKI010000004">
    <property type="protein sequence ID" value="MBP1893016.1"/>
    <property type="molecule type" value="Genomic_DNA"/>
</dbReference>
<organism evidence="1 2">
    <name type="scientific">Paenibacillus lactis</name>
    <dbReference type="NCBI Taxonomy" id="228574"/>
    <lineage>
        <taxon>Bacteria</taxon>
        <taxon>Bacillati</taxon>
        <taxon>Bacillota</taxon>
        <taxon>Bacilli</taxon>
        <taxon>Bacillales</taxon>
        <taxon>Paenibacillaceae</taxon>
        <taxon>Paenibacillus</taxon>
    </lineage>
</organism>
<gene>
    <name evidence="1" type="ORF">J2Z18_002118</name>
</gene>
<sequence>MEVREEIKRVIDDLETKAEVVDDEAAAAAYRYAAEELKKVGI</sequence>
<name>A0ABS4F9T1_9BACL</name>
<reference evidence="1 2" key="1">
    <citation type="submission" date="2021-03" db="EMBL/GenBank/DDBJ databases">
        <title>Genomic Encyclopedia of Type Strains, Phase IV (KMG-IV): sequencing the most valuable type-strain genomes for metagenomic binning, comparative biology and taxonomic classification.</title>
        <authorList>
            <person name="Goeker M."/>
        </authorList>
    </citation>
    <scope>NUCLEOTIDE SEQUENCE [LARGE SCALE GENOMIC DNA]</scope>
    <source>
        <strain evidence="1 2">DSM 15596</strain>
    </source>
</reference>
<comment type="caution">
    <text evidence="1">The sequence shown here is derived from an EMBL/GenBank/DDBJ whole genome shotgun (WGS) entry which is preliminary data.</text>
</comment>
<evidence type="ECO:0000313" key="2">
    <source>
        <dbReference type="Proteomes" id="UP000706926"/>
    </source>
</evidence>
<dbReference type="RefSeq" id="WP_276824937.1">
    <property type="nucleotide sequence ID" value="NZ_DMBX01000007.1"/>
</dbReference>
<proteinExistence type="predicted"/>
<keyword evidence="2" id="KW-1185">Reference proteome</keyword>
<accession>A0ABS4F9T1</accession>
<dbReference type="GeneID" id="95408110"/>